<feature type="non-terminal residue" evidence="1">
    <location>
        <position position="100"/>
    </location>
</feature>
<protein>
    <submittedName>
        <fullName evidence="1">Uncharacterized protein</fullName>
    </submittedName>
</protein>
<comment type="caution">
    <text evidence="1">The sequence shown here is derived from an EMBL/GenBank/DDBJ whole genome shotgun (WGS) entry which is preliminary data.</text>
</comment>
<proteinExistence type="predicted"/>
<keyword evidence="2" id="KW-1185">Reference proteome</keyword>
<gene>
    <name evidence="1" type="ORF">GBAR_LOCUS22137</name>
</gene>
<sequence length="100" mass="11124">MSTSLNFRLSQSQLVQNLFEFQGGTSENQIEAVDLIQMIDSNTARVGVAIILVAHPPDTYYPIDIHMTIRALLVAQSSKLRKPQAALCMLQVRVTLLLVK</sequence>
<dbReference type="Proteomes" id="UP001174909">
    <property type="component" value="Unassembled WGS sequence"/>
</dbReference>
<organism evidence="1 2">
    <name type="scientific">Geodia barretti</name>
    <name type="common">Barrett's horny sponge</name>
    <dbReference type="NCBI Taxonomy" id="519541"/>
    <lineage>
        <taxon>Eukaryota</taxon>
        <taxon>Metazoa</taxon>
        <taxon>Porifera</taxon>
        <taxon>Demospongiae</taxon>
        <taxon>Heteroscleromorpha</taxon>
        <taxon>Tetractinellida</taxon>
        <taxon>Astrophorina</taxon>
        <taxon>Geodiidae</taxon>
        <taxon>Geodia</taxon>
    </lineage>
</organism>
<reference evidence="1" key="1">
    <citation type="submission" date="2023-03" db="EMBL/GenBank/DDBJ databases">
        <authorList>
            <person name="Steffen K."/>
            <person name="Cardenas P."/>
        </authorList>
    </citation>
    <scope>NUCLEOTIDE SEQUENCE</scope>
</reference>
<dbReference type="EMBL" id="CASHTH010003060">
    <property type="protein sequence ID" value="CAI8039724.1"/>
    <property type="molecule type" value="Genomic_DNA"/>
</dbReference>
<name>A0AA35T1Y2_GEOBA</name>
<evidence type="ECO:0000313" key="2">
    <source>
        <dbReference type="Proteomes" id="UP001174909"/>
    </source>
</evidence>
<dbReference type="AlphaFoldDB" id="A0AA35T1Y2"/>
<accession>A0AA35T1Y2</accession>
<evidence type="ECO:0000313" key="1">
    <source>
        <dbReference type="EMBL" id="CAI8039724.1"/>
    </source>
</evidence>